<keyword evidence="2" id="KW-1185">Reference proteome</keyword>
<accession>A0A074Z6U7</accession>
<dbReference type="GeneID" id="20326247"/>
<evidence type="ECO:0000313" key="2">
    <source>
        <dbReference type="Proteomes" id="UP000054324"/>
    </source>
</evidence>
<dbReference type="RefSeq" id="XP_009177292.1">
    <property type="nucleotide sequence ID" value="XM_009179028.1"/>
</dbReference>
<protein>
    <submittedName>
        <fullName evidence="1">Uncharacterized protein</fullName>
    </submittedName>
</protein>
<dbReference type="OrthoDB" id="6243522at2759"/>
<reference evidence="1 2" key="1">
    <citation type="submission" date="2013-11" db="EMBL/GenBank/DDBJ databases">
        <title>Opisthorchis viverrini - life in the bile duct.</title>
        <authorList>
            <person name="Young N.D."/>
            <person name="Nagarajan N."/>
            <person name="Lin S.J."/>
            <person name="Korhonen P.K."/>
            <person name="Jex A.R."/>
            <person name="Hall R.S."/>
            <person name="Safavi-Hemami H."/>
            <person name="Kaewkong W."/>
            <person name="Bertrand D."/>
            <person name="Gao S."/>
            <person name="Seet Q."/>
            <person name="Wongkham S."/>
            <person name="Teh B.T."/>
            <person name="Wongkham C."/>
            <person name="Intapan P.M."/>
            <person name="Maleewong W."/>
            <person name="Yang X."/>
            <person name="Hu M."/>
            <person name="Wang Z."/>
            <person name="Hofmann A."/>
            <person name="Sternberg P.W."/>
            <person name="Tan P."/>
            <person name="Wang J."/>
            <person name="Gasser R.B."/>
        </authorList>
    </citation>
    <scope>NUCLEOTIDE SEQUENCE [LARGE SCALE GENOMIC DNA]</scope>
</reference>
<name>A0A074Z6U7_OPIVI</name>
<dbReference type="CTD" id="20326247"/>
<proteinExistence type="predicted"/>
<organism evidence="1 2">
    <name type="scientific">Opisthorchis viverrini</name>
    <name type="common">Southeast Asian liver fluke</name>
    <dbReference type="NCBI Taxonomy" id="6198"/>
    <lineage>
        <taxon>Eukaryota</taxon>
        <taxon>Metazoa</taxon>
        <taxon>Spiralia</taxon>
        <taxon>Lophotrochozoa</taxon>
        <taxon>Platyhelminthes</taxon>
        <taxon>Trematoda</taxon>
        <taxon>Digenea</taxon>
        <taxon>Opisthorchiida</taxon>
        <taxon>Opisthorchiata</taxon>
        <taxon>Opisthorchiidae</taxon>
        <taxon>Opisthorchis</taxon>
    </lineage>
</organism>
<dbReference type="AlphaFoldDB" id="A0A074Z6U7"/>
<dbReference type="EMBL" id="KL597426">
    <property type="protein sequence ID" value="KER18960.1"/>
    <property type="molecule type" value="Genomic_DNA"/>
</dbReference>
<sequence length="141" mass="16121">MEKIPLATASTSNSINLGTISRDGGEVSVIRPKKQRRYHLLTKERLRVPRNSFTKKYEYTKHMPLINISSDDEDNEELDSHLVGKVSNRSLSELLSRDNNSRTLFSEADEDDMWDLTLSLPHESPTRRCGCFRLPPNCTIS</sequence>
<gene>
    <name evidence="1" type="ORF">T265_12079</name>
</gene>
<dbReference type="KEGG" id="ovi:T265_12079"/>
<evidence type="ECO:0000313" key="1">
    <source>
        <dbReference type="EMBL" id="KER18960.1"/>
    </source>
</evidence>
<dbReference type="Proteomes" id="UP000054324">
    <property type="component" value="Unassembled WGS sequence"/>
</dbReference>